<dbReference type="WBParaSite" id="ECPE_0001265101-mRNA-1">
    <property type="protein sequence ID" value="ECPE_0001265101-mRNA-1"/>
    <property type="gene ID" value="ECPE_0001265101"/>
</dbReference>
<evidence type="ECO:0000313" key="3">
    <source>
        <dbReference type="WBParaSite" id="ECPE_0001265101-mRNA-1"/>
    </source>
</evidence>
<feature type="compositionally biased region" description="Basic residues" evidence="1">
    <location>
        <begin position="424"/>
        <end position="439"/>
    </location>
</feature>
<dbReference type="GO" id="GO:0003924">
    <property type="term" value="F:GTPase activity"/>
    <property type="evidence" value="ECO:0007669"/>
    <property type="project" value="TreeGrafter"/>
</dbReference>
<sequence>LNGGQQSSPASIGIKLFMAKRLLQPTKRQKLLEKRKRHRELFNNLYEAAGGGPQATAFYDKLVAAKEAQMKANKLVLESLPEEVIEKLEGFPPGAYVRLMFKGMPYQFIERFNPNQPLVAGGIPSAEESNGFIQIRFRTHRWLKHVLRSNDPATVSIGWRRYQTVCVFSKEEHNLRNRYLKYSLPHEHCLATLYGPLVPAKTGVVFFVNSAWRPPSDTTEGLIKAALTNPSVSQPGDFRATFEAPIRKSDLVFLRTFVAVELPKYCNPVPNRLCPIDGDGDTQGQGWRLLRTLTELRREKGIKAPSNSDSVYKDIHRPVHVPTPLYVSTKLVAQLPFAQKPKPTRREARAMVGGDPVRAALFTELPAPVRSVSDHPEGETRADLLDRLRQLHADFKERQRKKMAQRVGKHKKQISKAEAQKAANLRKKRKDYFAKHGKKADKNKSD</sequence>
<dbReference type="InterPro" id="IPR007034">
    <property type="entry name" value="BMS1_TSR1_C"/>
</dbReference>
<reference evidence="3" key="1">
    <citation type="submission" date="2016-06" db="UniProtKB">
        <authorList>
            <consortium name="WormBaseParasite"/>
        </authorList>
    </citation>
    <scope>IDENTIFICATION</scope>
</reference>
<organism evidence="3">
    <name type="scientific">Echinostoma caproni</name>
    <dbReference type="NCBI Taxonomy" id="27848"/>
    <lineage>
        <taxon>Eukaryota</taxon>
        <taxon>Metazoa</taxon>
        <taxon>Spiralia</taxon>
        <taxon>Lophotrochozoa</taxon>
        <taxon>Platyhelminthes</taxon>
        <taxon>Trematoda</taxon>
        <taxon>Digenea</taxon>
        <taxon>Plagiorchiida</taxon>
        <taxon>Echinostomata</taxon>
        <taxon>Echinostomatoidea</taxon>
        <taxon>Echinostomatidae</taxon>
        <taxon>Echinostoma</taxon>
    </lineage>
</organism>
<feature type="domain" description="Ribosome biogenesis protein BMS1/TSR1 C-terminal" evidence="2">
    <location>
        <begin position="19"/>
        <end position="260"/>
    </location>
</feature>
<dbReference type="GO" id="GO:0030686">
    <property type="term" value="C:90S preribosome"/>
    <property type="evidence" value="ECO:0007669"/>
    <property type="project" value="TreeGrafter"/>
</dbReference>
<feature type="compositionally biased region" description="Basic residues" evidence="1">
    <location>
        <begin position="398"/>
        <end position="414"/>
    </location>
</feature>
<proteinExistence type="predicted"/>
<protein>
    <submittedName>
        <fullName evidence="3">DUF663 domain-containing protein</fullName>
    </submittedName>
</protein>
<feature type="region of interest" description="Disordered" evidence="1">
    <location>
        <begin position="398"/>
        <end position="446"/>
    </location>
</feature>
<dbReference type="GO" id="GO:0005525">
    <property type="term" value="F:GTP binding"/>
    <property type="evidence" value="ECO:0007669"/>
    <property type="project" value="TreeGrafter"/>
</dbReference>
<dbReference type="PANTHER" id="PTHR12858">
    <property type="entry name" value="RIBOSOME BIOGENESIS PROTEIN"/>
    <property type="match status" value="1"/>
</dbReference>
<dbReference type="GO" id="GO:0000462">
    <property type="term" value="P:maturation of SSU-rRNA from tricistronic rRNA transcript (SSU-rRNA, 5.8S rRNA, LSU-rRNA)"/>
    <property type="evidence" value="ECO:0007669"/>
    <property type="project" value="TreeGrafter"/>
</dbReference>
<dbReference type="SMART" id="SM01362">
    <property type="entry name" value="DUF663"/>
    <property type="match status" value="1"/>
</dbReference>
<accession>A0A183B080</accession>
<dbReference type="GO" id="GO:0034511">
    <property type="term" value="F:U3 snoRNA binding"/>
    <property type="evidence" value="ECO:0007669"/>
    <property type="project" value="TreeGrafter"/>
</dbReference>
<dbReference type="InterPro" id="IPR039761">
    <property type="entry name" value="Bms1/Tsr1"/>
</dbReference>
<dbReference type="AlphaFoldDB" id="A0A183B080"/>
<dbReference type="GO" id="GO:0000479">
    <property type="term" value="P:endonucleolytic cleavage of tricistronic rRNA transcript (SSU-rRNA, 5.8S rRNA, LSU-rRNA)"/>
    <property type="evidence" value="ECO:0007669"/>
    <property type="project" value="TreeGrafter"/>
</dbReference>
<dbReference type="Pfam" id="PF04950">
    <property type="entry name" value="RIBIOP_C"/>
    <property type="match status" value="1"/>
</dbReference>
<name>A0A183B080_9TREM</name>
<dbReference type="PANTHER" id="PTHR12858:SF2">
    <property type="entry name" value="RIBOSOME BIOGENESIS PROTEIN BMS1 HOMOLOG"/>
    <property type="match status" value="1"/>
</dbReference>
<evidence type="ECO:0000259" key="2">
    <source>
        <dbReference type="SMART" id="SM01362"/>
    </source>
</evidence>
<evidence type="ECO:0000256" key="1">
    <source>
        <dbReference type="SAM" id="MobiDB-lite"/>
    </source>
</evidence>